<feature type="transmembrane region" description="Helical" evidence="8">
    <location>
        <begin position="12"/>
        <end position="29"/>
    </location>
</feature>
<feature type="transmembrane region" description="Helical" evidence="8">
    <location>
        <begin position="987"/>
        <end position="1013"/>
    </location>
</feature>
<dbReference type="InterPro" id="IPR027463">
    <property type="entry name" value="AcrB_DN_DC_subdom"/>
</dbReference>
<reference evidence="9" key="1">
    <citation type="submission" date="2020-10" db="EMBL/GenBank/DDBJ databases">
        <title>Connecting structure to function with the recovery of over 1000 high-quality activated sludge metagenome-assembled genomes encoding full-length rRNA genes using long-read sequencing.</title>
        <authorList>
            <person name="Singleton C.M."/>
            <person name="Petriglieri F."/>
            <person name="Kristensen J.M."/>
            <person name="Kirkegaard R.H."/>
            <person name="Michaelsen T.Y."/>
            <person name="Andersen M.H."/>
            <person name="Karst S.M."/>
            <person name="Dueholm M.S."/>
            <person name="Nielsen P.H."/>
            <person name="Albertsen M."/>
        </authorList>
    </citation>
    <scope>NUCLEOTIDE SEQUENCE</scope>
    <source>
        <strain evidence="9">EsbW_18-Q3-R4-48_MAXAC.044</strain>
    </source>
</reference>
<dbReference type="InterPro" id="IPR001036">
    <property type="entry name" value="Acrflvin-R"/>
</dbReference>
<dbReference type="SUPFAM" id="SSF82866">
    <property type="entry name" value="Multidrug efflux transporter AcrB transmembrane domain"/>
    <property type="match status" value="2"/>
</dbReference>
<dbReference type="Gene3D" id="3.30.2090.10">
    <property type="entry name" value="Multidrug efflux transporter AcrB TolC docking domain, DN and DC subdomains"/>
    <property type="match status" value="2"/>
</dbReference>
<keyword evidence="7 8" id="KW-0472">Membrane</keyword>
<dbReference type="Gene3D" id="3.30.70.1430">
    <property type="entry name" value="Multidrug efflux transporter AcrB pore domain"/>
    <property type="match status" value="2"/>
</dbReference>
<comment type="caution">
    <text evidence="9">The sequence shown here is derived from an EMBL/GenBank/DDBJ whole genome shotgun (WGS) entry which is preliminary data.</text>
</comment>
<feature type="transmembrane region" description="Helical" evidence="8">
    <location>
        <begin position="463"/>
        <end position="482"/>
    </location>
</feature>
<dbReference type="EMBL" id="JADJNC010000020">
    <property type="protein sequence ID" value="MBK7423951.1"/>
    <property type="molecule type" value="Genomic_DNA"/>
</dbReference>
<feature type="transmembrane region" description="Helical" evidence="8">
    <location>
        <begin position="529"/>
        <end position="548"/>
    </location>
</feature>
<dbReference type="Gene3D" id="3.30.70.1320">
    <property type="entry name" value="Multidrug efflux transporter AcrB pore domain like"/>
    <property type="match status" value="1"/>
</dbReference>
<evidence type="ECO:0000256" key="1">
    <source>
        <dbReference type="ARBA" id="ARBA00004429"/>
    </source>
</evidence>
<dbReference type="Proteomes" id="UP000886602">
    <property type="component" value="Unassembled WGS sequence"/>
</dbReference>
<dbReference type="Gene3D" id="1.20.1640.10">
    <property type="entry name" value="Multidrug efflux transporter AcrB transmembrane domain"/>
    <property type="match status" value="2"/>
</dbReference>
<dbReference type="GO" id="GO:0042910">
    <property type="term" value="F:xenobiotic transmembrane transporter activity"/>
    <property type="evidence" value="ECO:0007669"/>
    <property type="project" value="TreeGrafter"/>
</dbReference>
<keyword evidence="4" id="KW-0997">Cell inner membrane</keyword>
<keyword evidence="5 8" id="KW-0812">Transmembrane</keyword>
<accession>A0A9D7FFR1</accession>
<dbReference type="Gene3D" id="3.30.70.1440">
    <property type="entry name" value="Multidrug efflux transporter AcrB pore domain"/>
    <property type="match status" value="1"/>
</dbReference>
<organism evidence="9 10">
    <name type="scientific">Candidatus Propionivibrio dominans</name>
    <dbReference type="NCBI Taxonomy" id="2954373"/>
    <lineage>
        <taxon>Bacteria</taxon>
        <taxon>Pseudomonadati</taxon>
        <taxon>Pseudomonadota</taxon>
        <taxon>Betaproteobacteria</taxon>
        <taxon>Rhodocyclales</taxon>
        <taxon>Rhodocyclaceae</taxon>
        <taxon>Propionivibrio</taxon>
    </lineage>
</organism>
<dbReference type="Pfam" id="PF00873">
    <property type="entry name" value="ACR_tran"/>
    <property type="match status" value="1"/>
</dbReference>
<protein>
    <submittedName>
        <fullName evidence="9">Efflux RND transporter permease subunit</fullName>
    </submittedName>
</protein>
<feature type="transmembrane region" description="Helical" evidence="8">
    <location>
        <begin position="334"/>
        <end position="353"/>
    </location>
</feature>
<evidence type="ECO:0000313" key="9">
    <source>
        <dbReference type="EMBL" id="MBK7423951.1"/>
    </source>
</evidence>
<gene>
    <name evidence="9" type="ORF">IPJ48_13060</name>
</gene>
<evidence type="ECO:0000256" key="6">
    <source>
        <dbReference type="ARBA" id="ARBA00022989"/>
    </source>
</evidence>
<evidence type="ECO:0000256" key="3">
    <source>
        <dbReference type="ARBA" id="ARBA00022475"/>
    </source>
</evidence>
<sequence length="1030" mass="111291">MNLPELCIRRPVMTTLLMAAFVIFGVIAYRELPVSELPSVDFPTISVTAALPGASPETMAAAVATPLEGQFSTIAGLDSMNSTSAQGTTSITLQFSLDRNIDAAAQDVQSAIAAALRKLPPNMPAPPSYRKVNPADSPIFYIALSSPTLPLPVVNEYAETQLAQRISTISGVAQVQVFGSQKYAVRIRSNPDQLAARGMGIDELQQAITQANVNQPVGLIDGERQTFAIKDNGQLSNAAAYRPLIVAWRNGAPVRLEEVATPIDSVENARIASWNVDKRAIVLAIQRQPGANTIETVNSIKRILPSFQAKLPAAIEMTTLYDRSISIRDAIHDVQFTLVLAGFLVILVILLFLRNLSATVIPALALPISITGTFAVMYVLGYSLDNLSLLALTLSVGFVVDDAIVMLENIVRHIELGETPLEASIKGSREIGFTIISMTISLIAVFIPVLFMSGIVGRLLHEFAVTICAAILVSGVVSLTLTPMLCSRYLRHADAEEHGRVFRAFESFFDALLAGYRKSLSWAMARPRLVIAGFVATIVLSGVLFTMVPKDFIPSGDSGQIIAFTEGAQDASFASMVEHQRAVAAIVAQDPNIRSFMSSVGGGGIRPTSNTGTIFMILKPRSERQLSPDEIIQQLRPKLGAVPGIKVYMQNPPVIRIGGLITAAQYQYTLQSTDLHELYQWTETLLGKIRQLPGFIDVTSNLNNLSPVVALDVDRDKIATLGLSFAQVEDALQSAFSARQISTIYGATNQYQVILEVAPEFQLDPLMLSRLYVRATSGKLIPLDTVSRVTRKTQALTVNHQGQLPSVTLSFNLLPGVSLGDAVNRIKALEQEMRMPASLNTSLQGTAQAFQASLQGLGLLLLIAILVVYIVLGILYESFIHPLTILSGLPSAALGALITLLVFRVDLSLYAFVGVIMLIGIVKKNAIMMIDFALDRQRSEQLPAHEAIYQACLIRFRPIMMTTMAALVGTLPIAIGFGAGAEVRRPLGLAVVGGLLLSQFLTLYLTPVVYVYLDRLTPKAKAENPLPEAV</sequence>
<evidence type="ECO:0000256" key="4">
    <source>
        <dbReference type="ARBA" id="ARBA00022519"/>
    </source>
</evidence>
<dbReference type="FunFam" id="3.30.70.1430:FF:000001">
    <property type="entry name" value="Efflux pump membrane transporter"/>
    <property type="match status" value="1"/>
</dbReference>
<feature type="transmembrane region" description="Helical" evidence="8">
    <location>
        <begin position="856"/>
        <end position="876"/>
    </location>
</feature>
<evidence type="ECO:0000256" key="2">
    <source>
        <dbReference type="ARBA" id="ARBA00022448"/>
    </source>
</evidence>
<keyword evidence="6 8" id="KW-1133">Transmembrane helix</keyword>
<keyword evidence="3" id="KW-1003">Cell membrane</keyword>
<feature type="transmembrane region" description="Helical" evidence="8">
    <location>
        <begin position="360"/>
        <end position="381"/>
    </location>
</feature>
<dbReference type="PRINTS" id="PR00702">
    <property type="entry name" value="ACRIFLAVINRP"/>
</dbReference>
<dbReference type="SUPFAM" id="SSF82714">
    <property type="entry name" value="Multidrug efflux transporter AcrB TolC docking domain, DN and DC subdomains"/>
    <property type="match status" value="2"/>
</dbReference>
<evidence type="ECO:0000313" key="10">
    <source>
        <dbReference type="Proteomes" id="UP000886602"/>
    </source>
</evidence>
<keyword evidence="2" id="KW-0813">Transport</keyword>
<feature type="transmembrane region" description="Helical" evidence="8">
    <location>
        <begin position="431"/>
        <end position="451"/>
    </location>
</feature>
<feature type="transmembrane region" description="Helical" evidence="8">
    <location>
        <begin position="909"/>
        <end position="934"/>
    </location>
</feature>
<dbReference type="GO" id="GO:0005886">
    <property type="term" value="C:plasma membrane"/>
    <property type="evidence" value="ECO:0007669"/>
    <property type="project" value="UniProtKB-SubCell"/>
</dbReference>
<dbReference type="AlphaFoldDB" id="A0A9D7FFR1"/>
<feature type="transmembrane region" description="Helical" evidence="8">
    <location>
        <begin position="959"/>
        <end position="981"/>
    </location>
</feature>
<dbReference type="SUPFAM" id="SSF82693">
    <property type="entry name" value="Multidrug efflux transporter AcrB pore domain, PN1, PN2, PC1 and PC2 subdomains"/>
    <property type="match status" value="4"/>
</dbReference>
<evidence type="ECO:0000256" key="5">
    <source>
        <dbReference type="ARBA" id="ARBA00022692"/>
    </source>
</evidence>
<evidence type="ECO:0000256" key="8">
    <source>
        <dbReference type="SAM" id="Phobius"/>
    </source>
</evidence>
<name>A0A9D7FFR1_9RHOO</name>
<proteinExistence type="predicted"/>
<dbReference type="PANTHER" id="PTHR32063:SF21">
    <property type="entry name" value="MULTIDRUG RESISTANCE PROTEIN MDTB"/>
    <property type="match status" value="1"/>
</dbReference>
<dbReference type="FunFam" id="1.20.1640.10:FF:000001">
    <property type="entry name" value="Efflux pump membrane transporter"/>
    <property type="match status" value="1"/>
</dbReference>
<evidence type="ECO:0000256" key="7">
    <source>
        <dbReference type="ARBA" id="ARBA00023136"/>
    </source>
</evidence>
<dbReference type="PANTHER" id="PTHR32063">
    <property type="match status" value="1"/>
</dbReference>
<comment type="subcellular location">
    <subcellularLocation>
        <location evidence="1">Cell inner membrane</location>
        <topology evidence="1">Multi-pass membrane protein</topology>
    </subcellularLocation>
</comment>